<dbReference type="FunFam" id="2.40.330.10:FF:000001">
    <property type="entry name" value="Auxin response factor"/>
    <property type="match status" value="1"/>
</dbReference>
<evidence type="ECO:0000313" key="13">
    <source>
        <dbReference type="Proteomes" id="UP000604825"/>
    </source>
</evidence>
<keyword evidence="8 9" id="KW-0927">Auxin signaling pathway</keyword>
<evidence type="ECO:0000256" key="2">
    <source>
        <dbReference type="ARBA" id="ARBA00004123"/>
    </source>
</evidence>
<feature type="compositionally biased region" description="Polar residues" evidence="10">
    <location>
        <begin position="541"/>
        <end position="552"/>
    </location>
</feature>
<dbReference type="FunFam" id="2.30.30.1040:FF:000001">
    <property type="entry name" value="Auxin response factor"/>
    <property type="match status" value="1"/>
</dbReference>
<gene>
    <name evidence="12" type="ORF">NCGR_LOCUS57321</name>
</gene>
<feature type="domain" description="TF-B3" evidence="11">
    <location>
        <begin position="116"/>
        <end position="218"/>
    </location>
</feature>
<dbReference type="InterPro" id="IPR015300">
    <property type="entry name" value="DNA-bd_pseudobarrel_sf"/>
</dbReference>
<organism evidence="12 13">
    <name type="scientific">Miscanthus lutarioriparius</name>
    <dbReference type="NCBI Taxonomy" id="422564"/>
    <lineage>
        <taxon>Eukaryota</taxon>
        <taxon>Viridiplantae</taxon>
        <taxon>Streptophyta</taxon>
        <taxon>Embryophyta</taxon>
        <taxon>Tracheophyta</taxon>
        <taxon>Spermatophyta</taxon>
        <taxon>Magnoliopsida</taxon>
        <taxon>Liliopsida</taxon>
        <taxon>Poales</taxon>
        <taxon>Poaceae</taxon>
        <taxon>PACMAD clade</taxon>
        <taxon>Panicoideae</taxon>
        <taxon>Andropogonodae</taxon>
        <taxon>Andropogoneae</taxon>
        <taxon>Saccharinae</taxon>
        <taxon>Miscanthus</taxon>
    </lineage>
</organism>
<dbReference type="PANTHER" id="PTHR31384">
    <property type="entry name" value="AUXIN RESPONSE FACTOR 4-RELATED"/>
    <property type="match status" value="1"/>
</dbReference>
<dbReference type="InterPro" id="IPR003340">
    <property type="entry name" value="B3_DNA-bd"/>
</dbReference>
<evidence type="ECO:0000256" key="5">
    <source>
        <dbReference type="ARBA" id="ARBA00023125"/>
    </source>
</evidence>
<name>A0A811RWD2_9POAL</name>
<keyword evidence="13" id="KW-1185">Reference proteome</keyword>
<dbReference type="GO" id="GO:0006355">
    <property type="term" value="P:regulation of DNA-templated transcription"/>
    <property type="evidence" value="ECO:0007669"/>
    <property type="project" value="InterPro"/>
</dbReference>
<dbReference type="OrthoDB" id="624437at2759"/>
<proteinExistence type="inferred from homology"/>
<keyword evidence="4 9" id="KW-0805">Transcription regulation</keyword>
<dbReference type="GO" id="GO:0005634">
    <property type="term" value="C:nucleus"/>
    <property type="evidence" value="ECO:0007669"/>
    <property type="project" value="UniProtKB-SubCell"/>
</dbReference>
<keyword evidence="6 9" id="KW-0804">Transcription</keyword>
<evidence type="ECO:0000256" key="8">
    <source>
        <dbReference type="ARBA" id="ARBA00023294"/>
    </source>
</evidence>
<evidence type="ECO:0000313" key="12">
    <source>
        <dbReference type="EMBL" id="CAD6333223.1"/>
    </source>
</evidence>
<comment type="caution">
    <text evidence="12">The sequence shown here is derived from an EMBL/GenBank/DDBJ whole genome shotgun (WGS) entry which is preliminary data.</text>
</comment>
<evidence type="ECO:0000256" key="6">
    <source>
        <dbReference type="ARBA" id="ARBA00023163"/>
    </source>
</evidence>
<dbReference type="GO" id="GO:0003677">
    <property type="term" value="F:DNA binding"/>
    <property type="evidence" value="ECO:0007669"/>
    <property type="project" value="UniProtKB-KW"/>
</dbReference>
<evidence type="ECO:0000256" key="7">
    <source>
        <dbReference type="ARBA" id="ARBA00023242"/>
    </source>
</evidence>
<dbReference type="Pfam" id="PF06507">
    <property type="entry name" value="ARF_AD"/>
    <property type="match status" value="1"/>
</dbReference>
<feature type="region of interest" description="Disordered" evidence="10">
    <location>
        <begin position="48"/>
        <end position="109"/>
    </location>
</feature>
<evidence type="ECO:0000256" key="10">
    <source>
        <dbReference type="SAM" id="MobiDB-lite"/>
    </source>
</evidence>
<evidence type="ECO:0000256" key="3">
    <source>
        <dbReference type="ARBA" id="ARBA00007853"/>
    </source>
</evidence>
<feature type="region of interest" description="Disordered" evidence="10">
    <location>
        <begin position="538"/>
        <end position="563"/>
    </location>
</feature>
<dbReference type="InterPro" id="IPR010525">
    <property type="entry name" value="ARF_dom"/>
</dbReference>
<comment type="similarity">
    <text evidence="3 9">Belongs to the ARF family.</text>
</comment>
<keyword evidence="7 9" id="KW-0539">Nucleus</keyword>
<comment type="function">
    <text evidence="1 9">Auxin response factors (ARFs) are transcriptional factors that bind specifically to the DNA sequence 5'-TGTCTC-3' found in the auxin-responsive promoter elements (AuxREs).</text>
</comment>
<comment type="subunit">
    <text evidence="9">Homodimers and heterodimers.</text>
</comment>
<evidence type="ECO:0000256" key="4">
    <source>
        <dbReference type="ARBA" id="ARBA00023015"/>
    </source>
</evidence>
<sequence>MARPSGVAAAWRSGVLRAAPRVLGRMQAGGAPAGCCRSWPKAGRSAAMVRTDAVRPPEGAGSGARRRGRGRAGGGCEAAVRMDAIVGRNIHDGETEEKNGEKEDGDGEKKLTSHMLCKTLTASDTSTHGGFSVPRWAAEDCFPPLDYEQLRPSQELIAMDLHGMKWRFRHIYRGQPRRHLLTTGWSSFINKKKLVSGDAVLFLRGNDGELRLGVRRAVQLKNEALLEAVNCTDPKLLMLSAVASSLDNRSIFHICFNPRIGASEFIVPYCKFLKSLNYPFSIGTRFKVGCENEDANERSFGLISGISEVDPIRWPGSKWKSLLVKWDGDTKYSHQNRVSPWDIERVGSSTHYGNGRPDSMETERFHRVLQGQELVHSRIHGVACSHSSDNPRCQGSYGRRFSADVWNCKMNDSMSGPRHLNATGFAYQPLGFSECVKFSEVLQGQEMSQVVPSFMRAAFNAGTQNGRVRSFDYVQRSAASQRYALQQFNMPATEVHSPSSVLMFNQTMVPQPELDGVTNREEAYGSGYSSIAIQREAAPWPSTQQQRVSENGSEPLDTTEASAPARIAKSGLVDRGVGRSSCKLFGFSLTEKILGTEGGGVKEGNYEADRQTPRVLDLFGHGHSTPGALHALCAAPLGM</sequence>
<dbReference type="Gene3D" id="2.30.30.1040">
    <property type="match status" value="1"/>
</dbReference>
<reference evidence="12" key="1">
    <citation type="submission" date="2020-10" db="EMBL/GenBank/DDBJ databases">
        <authorList>
            <person name="Han B."/>
            <person name="Lu T."/>
            <person name="Zhao Q."/>
            <person name="Huang X."/>
            <person name="Zhao Y."/>
        </authorList>
    </citation>
    <scope>NUCLEOTIDE SEQUENCE</scope>
</reference>
<keyword evidence="5 9" id="KW-0238">DNA-binding</keyword>
<dbReference type="Gene3D" id="2.40.330.10">
    <property type="entry name" value="DNA-binding pseudobarrel domain"/>
    <property type="match status" value="1"/>
</dbReference>
<dbReference type="EMBL" id="CAJGYO010000017">
    <property type="protein sequence ID" value="CAD6333223.1"/>
    <property type="molecule type" value="Genomic_DNA"/>
</dbReference>
<accession>A0A811RWD2</accession>
<dbReference type="SUPFAM" id="SSF101936">
    <property type="entry name" value="DNA-binding pseudobarrel domain"/>
    <property type="match status" value="1"/>
</dbReference>
<comment type="subcellular location">
    <subcellularLocation>
        <location evidence="2 9">Nucleus</location>
    </subcellularLocation>
</comment>
<dbReference type="SMART" id="SM01019">
    <property type="entry name" value="B3"/>
    <property type="match status" value="1"/>
</dbReference>
<evidence type="ECO:0000259" key="11">
    <source>
        <dbReference type="PROSITE" id="PS50863"/>
    </source>
</evidence>
<dbReference type="PROSITE" id="PS50863">
    <property type="entry name" value="B3"/>
    <property type="match status" value="1"/>
</dbReference>
<dbReference type="CDD" id="cd10017">
    <property type="entry name" value="B3_DNA"/>
    <property type="match status" value="1"/>
</dbReference>
<dbReference type="InterPro" id="IPR044835">
    <property type="entry name" value="ARF_plant"/>
</dbReference>
<dbReference type="Proteomes" id="UP000604825">
    <property type="component" value="Unassembled WGS sequence"/>
</dbReference>
<evidence type="ECO:0000256" key="9">
    <source>
        <dbReference type="RuleBase" id="RU004561"/>
    </source>
</evidence>
<dbReference type="AlphaFoldDB" id="A0A811RWD2"/>
<dbReference type="GO" id="GO:0009734">
    <property type="term" value="P:auxin-activated signaling pathway"/>
    <property type="evidence" value="ECO:0007669"/>
    <property type="project" value="UniProtKB-KW"/>
</dbReference>
<evidence type="ECO:0000256" key="1">
    <source>
        <dbReference type="ARBA" id="ARBA00003182"/>
    </source>
</evidence>
<dbReference type="Pfam" id="PF02362">
    <property type="entry name" value="B3"/>
    <property type="match status" value="1"/>
</dbReference>
<dbReference type="PANTHER" id="PTHR31384:SF23">
    <property type="entry name" value="AUXIN RESPONSE FACTOR 14"/>
    <property type="match status" value="1"/>
</dbReference>
<protein>
    <recommendedName>
        <fullName evidence="9">Auxin response factor</fullName>
    </recommendedName>
</protein>
<feature type="compositionally biased region" description="Basic and acidic residues" evidence="10">
    <location>
        <begin position="89"/>
        <end position="109"/>
    </location>
</feature>